<sequence length="152" mass="16782">MDELASYAWMFTAALIAGTFLPFLPGSSELVLGGFLAAGQGEPWALVAAATFGNVIGGIVNYVIGYLVSDLAGRRWFPATEAQIERASDRFNRYGVWILLLTWLPLIGDIITVVAGLLRTNFKHFFLLVTLGKLVRYVLIAVGFDWFAHWPE</sequence>
<proteinExistence type="predicted"/>
<dbReference type="PANTHER" id="PTHR42709:SF4">
    <property type="entry name" value="INNER MEMBRANE PROTEIN YQAA"/>
    <property type="match status" value="1"/>
</dbReference>
<feature type="transmembrane region" description="Helical" evidence="1">
    <location>
        <begin position="94"/>
        <end position="118"/>
    </location>
</feature>
<evidence type="ECO:0000313" key="3">
    <source>
        <dbReference type="EMBL" id="BCJ91265.1"/>
    </source>
</evidence>
<evidence type="ECO:0000313" key="4">
    <source>
        <dbReference type="Proteomes" id="UP000515317"/>
    </source>
</evidence>
<dbReference type="Proteomes" id="UP000515317">
    <property type="component" value="Chromosome"/>
</dbReference>
<dbReference type="InterPro" id="IPR032816">
    <property type="entry name" value="VTT_dom"/>
</dbReference>
<keyword evidence="1" id="KW-0812">Transmembrane</keyword>
<protein>
    <submittedName>
        <fullName evidence="3">Membrane protein</fullName>
    </submittedName>
</protein>
<keyword evidence="1" id="KW-1133">Transmembrane helix</keyword>
<dbReference type="InterPro" id="IPR051311">
    <property type="entry name" value="DedA_domain"/>
</dbReference>
<evidence type="ECO:0000259" key="2">
    <source>
        <dbReference type="Pfam" id="PF09335"/>
    </source>
</evidence>
<evidence type="ECO:0000256" key="1">
    <source>
        <dbReference type="SAM" id="Phobius"/>
    </source>
</evidence>
<organism evidence="3 4">
    <name type="scientific">Terrihabitans soli</name>
    <dbReference type="NCBI Taxonomy" id="708113"/>
    <lineage>
        <taxon>Bacteria</taxon>
        <taxon>Pseudomonadati</taxon>
        <taxon>Pseudomonadota</taxon>
        <taxon>Alphaproteobacteria</taxon>
        <taxon>Hyphomicrobiales</taxon>
        <taxon>Terrihabitans</taxon>
    </lineage>
</organism>
<dbReference type="KEGG" id="tso:IZ6_20000"/>
<dbReference type="AlphaFoldDB" id="A0A6S6QUM7"/>
<dbReference type="Pfam" id="PF09335">
    <property type="entry name" value="VTT_dom"/>
    <property type="match status" value="1"/>
</dbReference>
<feature type="transmembrane region" description="Helical" evidence="1">
    <location>
        <begin position="124"/>
        <end position="148"/>
    </location>
</feature>
<gene>
    <name evidence="3" type="ORF">IZ6_20000</name>
</gene>
<feature type="domain" description="VTT" evidence="2">
    <location>
        <begin position="25"/>
        <end position="142"/>
    </location>
</feature>
<keyword evidence="1" id="KW-0472">Membrane</keyword>
<feature type="transmembrane region" description="Helical" evidence="1">
    <location>
        <begin position="44"/>
        <end position="68"/>
    </location>
</feature>
<reference evidence="3 4" key="1">
    <citation type="submission" date="2020-08" db="EMBL/GenBank/DDBJ databases">
        <title>Genome sequence of Rhizobiales bacterium strain IZ6.</title>
        <authorList>
            <person name="Nakai R."/>
            <person name="Naganuma T."/>
        </authorList>
    </citation>
    <scope>NUCLEOTIDE SEQUENCE [LARGE SCALE GENOMIC DNA]</scope>
    <source>
        <strain evidence="3 4">IZ6</strain>
    </source>
</reference>
<name>A0A6S6QUM7_9HYPH</name>
<keyword evidence="4" id="KW-1185">Reference proteome</keyword>
<dbReference type="PANTHER" id="PTHR42709">
    <property type="entry name" value="ALKALINE PHOSPHATASE LIKE PROTEIN"/>
    <property type="match status" value="1"/>
</dbReference>
<accession>A0A6S6QUM7</accession>
<dbReference type="EMBL" id="AP023361">
    <property type="protein sequence ID" value="BCJ91265.1"/>
    <property type="molecule type" value="Genomic_DNA"/>
</dbReference>
<dbReference type="RefSeq" id="WP_222874926.1">
    <property type="nucleotide sequence ID" value="NZ_AP023361.1"/>
</dbReference>